<accession>A0A2T0RRI7</accession>
<sequence length="356" mass="37829">MADFLVIGGGIAGVSAAAELSALGSVRLLEAETALSYHASGRSAAMFLEHYGNATVRALNAASAEVHRDSEVLSQRGFLLVGKAEQEEQLSDAARSFAAERITVEEARGFLPILHPGTVAGAAYFPDAFDLDADRLLQRFAKALRANGGQIDTGMQVTSLHHDGRVWCAEAGGERIEATVVVNAAGAWADRIAALAGVRSPGIQPYRRSMARLPAPGGLDTRDWPFTDEVEEAWYAKPDAGGWIVSPAEEDPMDPHDTWADDMVIAEGLARYQDFVTEEVTRVEATWAGLRSFAPDRALVIGPDPGRPGFMWCAGQGGYGFQTAPAVARLLADLAGGRAPDLPRSVVAALCPSRFA</sequence>
<dbReference type="Proteomes" id="UP000239480">
    <property type="component" value="Unassembled WGS sequence"/>
</dbReference>
<evidence type="ECO:0000313" key="4">
    <source>
        <dbReference type="Proteomes" id="UP000239480"/>
    </source>
</evidence>
<dbReference type="PANTHER" id="PTHR13847:SF287">
    <property type="entry name" value="FAD-DEPENDENT OXIDOREDUCTASE DOMAIN-CONTAINING PROTEIN 1"/>
    <property type="match status" value="1"/>
</dbReference>
<evidence type="ECO:0000256" key="1">
    <source>
        <dbReference type="ARBA" id="ARBA00023002"/>
    </source>
</evidence>
<dbReference type="RefSeq" id="WP_106205196.1">
    <property type="nucleotide sequence ID" value="NZ_PVTD01000004.1"/>
</dbReference>
<dbReference type="InterPro" id="IPR036188">
    <property type="entry name" value="FAD/NAD-bd_sf"/>
</dbReference>
<dbReference type="InterPro" id="IPR006076">
    <property type="entry name" value="FAD-dep_OxRdtase"/>
</dbReference>
<dbReference type="SUPFAM" id="SSF51905">
    <property type="entry name" value="FAD/NAD(P)-binding domain"/>
    <property type="match status" value="1"/>
</dbReference>
<dbReference type="EMBL" id="PVTD01000004">
    <property type="protein sequence ID" value="PRY23816.1"/>
    <property type="molecule type" value="Genomic_DNA"/>
</dbReference>
<protein>
    <submittedName>
        <fullName evidence="3">Glycine/D-amino acid oxidase-like deaminating enzyme</fullName>
    </submittedName>
</protein>
<dbReference type="Gene3D" id="3.50.50.60">
    <property type="entry name" value="FAD/NAD(P)-binding domain"/>
    <property type="match status" value="1"/>
</dbReference>
<proteinExistence type="predicted"/>
<reference evidence="3 4" key="1">
    <citation type="submission" date="2018-03" db="EMBL/GenBank/DDBJ databases">
        <title>Genomic Encyclopedia of Archaeal and Bacterial Type Strains, Phase II (KMG-II): from individual species to whole genera.</title>
        <authorList>
            <person name="Goeker M."/>
        </authorList>
    </citation>
    <scope>NUCLEOTIDE SEQUENCE [LARGE SCALE GENOMIC DNA]</scope>
    <source>
        <strain evidence="3 4">DSM 29328</strain>
    </source>
</reference>
<dbReference type="OrthoDB" id="7421214at2"/>
<evidence type="ECO:0000313" key="3">
    <source>
        <dbReference type="EMBL" id="PRY23816.1"/>
    </source>
</evidence>
<feature type="domain" description="FAD dependent oxidoreductase" evidence="2">
    <location>
        <begin position="3"/>
        <end position="334"/>
    </location>
</feature>
<dbReference type="GO" id="GO:0005737">
    <property type="term" value="C:cytoplasm"/>
    <property type="evidence" value="ECO:0007669"/>
    <property type="project" value="TreeGrafter"/>
</dbReference>
<evidence type="ECO:0000259" key="2">
    <source>
        <dbReference type="Pfam" id="PF01266"/>
    </source>
</evidence>
<organism evidence="3 4">
    <name type="scientific">Aliiruegeria haliotis</name>
    <dbReference type="NCBI Taxonomy" id="1280846"/>
    <lineage>
        <taxon>Bacteria</taxon>
        <taxon>Pseudomonadati</taxon>
        <taxon>Pseudomonadota</taxon>
        <taxon>Alphaproteobacteria</taxon>
        <taxon>Rhodobacterales</taxon>
        <taxon>Roseobacteraceae</taxon>
        <taxon>Aliiruegeria</taxon>
    </lineage>
</organism>
<dbReference type="Pfam" id="PF01266">
    <property type="entry name" value="DAO"/>
    <property type="match status" value="1"/>
</dbReference>
<name>A0A2T0RRI7_9RHOB</name>
<gene>
    <name evidence="3" type="ORF">CLV78_104309</name>
</gene>
<dbReference type="Gene3D" id="3.30.9.10">
    <property type="entry name" value="D-Amino Acid Oxidase, subunit A, domain 2"/>
    <property type="match status" value="1"/>
</dbReference>
<keyword evidence="4" id="KW-1185">Reference proteome</keyword>
<dbReference type="AlphaFoldDB" id="A0A2T0RRI7"/>
<dbReference type="PANTHER" id="PTHR13847">
    <property type="entry name" value="SARCOSINE DEHYDROGENASE-RELATED"/>
    <property type="match status" value="1"/>
</dbReference>
<keyword evidence="1" id="KW-0560">Oxidoreductase</keyword>
<dbReference type="GO" id="GO:0016491">
    <property type="term" value="F:oxidoreductase activity"/>
    <property type="evidence" value="ECO:0007669"/>
    <property type="project" value="UniProtKB-KW"/>
</dbReference>
<comment type="caution">
    <text evidence="3">The sequence shown here is derived from an EMBL/GenBank/DDBJ whole genome shotgun (WGS) entry which is preliminary data.</text>
</comment>